<dbReference type="OrthoDB" id="10030083at2759"/>
<evidence type="ECO:0000313" key="9">
    <source>
        <dbReference type="Proteomes" id="UP000494040"/>
    </source>
</evidence>
<dbReference type="KEGG" id="clec:112128172"/>
<keyword evidence="3 6" id="KW-0812">Transmembrane</keyword>
<dbReference type="EnsemblMetazoa" id="XM_024229992.1">
    <property type="protein sequence ID" value="XP_024085760.1"/>
    <property type="gene ID" value="LOC112128172"/>
</dbReference>
<dbReference type="SUPFAM" id="SSF48317">
    <property type="entry name" value="Acid phosphatase/Vanadium-dependent haloperoxidase"/>
    <property type="match status" value="1"/>
</dbReference>
<keyword evidence="4 6" id="KW-1133">Transmembrane helix</keyword>
<dbReference type="AlphaFoldDB" id="A0A8I6SQ17"/>
<dbReference type="PANTHER" id="PTHR10165:SF103">
    <property type="entry name" value="PHOSPHOLIPID PHOSPHATASE HOMOLOG 1.2 HOMOLOG"/>
    <property type="match status" value="1"/>
</dbReference>
<keyword evidence="5 6" id="KW-0472">Membrane</keyword>
<evidence type="ECO:0000256" key="4">
    <source>
        <dbReference type="ARBA" id="ARBA00022989"/>
    </source>
</evidence>
<dbReference type="RefSeq" id="XP_024085760.1">
    <property type="nucleotide sequence ID" value="XM_024229992.1"/>
</dbReference>
<feature type="transmembrane region" description="Helical" evidence="6">
    <location>
        <begin position="198"/>
        <end position="217"/>
    </location>
</feature>
<evidence type="ECO:0000256" key="6">
    <source>
        <dbReference type="SAM" id="Phobius"/>
    </source>
</evidence>
<dbReference type="Proteomes" id="UP000494040">
    <property type="component" value="Unassembled WGS sequence"/>
</dbReference>
<evidence type="ECO:0000256" key="5">
    <source>
        <dbReference type="ARBA" id="ARBA00023136"/>
    </source>
</evidence>
<evidence type="ECO:0000259" key="7">
    <source>
        <dbReference type="SMART" id="SM00014"/>
    </source>
</evidence>
<dbReference type="PANTHER" id="PTHR10165">
    <property type="entry name" value="LIPID PHOSPHATE PHOSPHATASE"/>
    <property type="match status" value="1"/>
</dbReference>
<comment type="subcellular location">
    <subcellularLocation>
        <location evidence="1">Membrane</location>
        <topology evidence="1">Multi-pass membrane protein</topology>
    </subcellularLocation>
</comment>
<feature type="transmembrane region" description="Helical" evidence="6">
    <location>
        <begin position="58"/>
        <end position="80"/>
    </location>
</feature>
<keyword evidence="9" id="KW-1185">Reference proteome</keyword>
<feature type="domain" description="Phosphatidic acid phosphatase type 2/haloperoxidase" evidence="7">
    <location>
        <begin position="103"/>
        <end position="247"/>
    </location>
</feature>
<feature type="transmembrane region" description="Helical" evidence="6">
    <location>
        <begin position="100"/>
        <end position="121"/>
    </location>
</feature>
<dbReference type="GO" id="GO:0008195">
    <property type="term" value="F:phosphatidate phosphatase activity"/>
    <property type="evidence" value="ECO:0007669"/>
    <property type="project" value="TreeGrafter"/>
</dbReference>
<dbReference type="GO" id="GO:0046839">
    <property type="term" value="P:phospholipid dephosphorylation"/>
    <property type="evidence" value="ECO:0007669"/>
    <property type="project" value="TreeGrafter"/>
</dbReference>
<dbReference type="InterPro" id="IPR000326">
    <property type="entry name" value="PAP2/HPO"/>
</dbReference>
<proteinExistence type="inferred from homology"/>
<name>A0A8I6SQ17_CIMLE</name>
<dbReference type="GO" id="GO:0006644">
    <property type="term" value="P:phospholipid metabolic process"/>
    <property type="evidence" value="ECO:0007669"/>
    <property type="project" value="InterPro"/>
</dbReference>
<dbReference type="InterPro" id="IPR043216">
    <property type="entry name" value="PAP-like"/>
</dbReference>
<dbReference type="InterPro" id="IPR036938">
    <property type="entry name" value="PAP2/HPO_sf"/>
</dbReference>
<sequence length="298" mass="33200">MRTSTIILSFISHLVAILGSSIIRYTLLGIRPNNVGFDCTNISIRHTQKTATISNKNLNIFSLIFPICFVSVYEIILFLWSSSQELNWPGYSKTLFPLQLLKTVAVYFTAFNVQAIIGDLMKLTTGELRPYFIEVCMPNVTCSDPSISSHFINDYACHGDPANVRDARMSFPSDHAYCMTMAMVYICLYVDNKFYWDAIFIGKILFQFILVSLAIFVGISSRVDNQHHFIDVAVGIILGTATAFAAVNATNLFGQNLIINQARPSQHSKSTPMHAVNSTGTLDTSISSIDYSQSNIMQ</sequence>
<dbReference type="GeneID" id="112128172"/>
<evidence type="ECO:0000256" key="3">
    <source>
        <dbReference type="ARBA" id="ARBA00022692"/>
    </source>
</evidence>
<reference evidence="8" key="1">
    <citation type="submission" date="2022-01" db="UniProtKB">
        <authorList>
            <consortium name="EnsemblMetazoa"/>
        </authorList>
    </citation>
    <scope>IDENTIFICATION</scope>
</reference>
<dbReference type="OMA" id="QICAIRT"/>
<organism evidence="8 9">
    <name type="scientific">Cimex lectularius</name>
    <name type="common">Bed bug</name>
    <name type="synonym">Acanthia lectularia</name>
    <dbReference type="NCBI Taxonomy" id="79782"/>
    <lineage>
        <taxon>Eukaryota</taxon>
        <taxon>Metazoa</taxon>
        <taxon>Ecdysozoa</taxon>
        <taxon>Arthropoda</taxon>
        <taxon>Hexapoda</taxon>
        <taxon>Insecta</taxon>
        <taxon>Pterygota</taxon>
        <taxon>Neoptera</taxon>
        <taxon>Paraneoptera</taxon>
        <taxon>Hemiptera</taxon>
        <taxon>Heteroptera</taxon>
        <taxon>Panheteroptera</taxon>
        <taxon>Cimicomorpha</taxon>
        <taxon>Cimicidae</taxon>
        <taxon>Cimex</taxon>
    </lineage>
</organism>
<accession>A0A8I6SQ17</accession>
<feature type="transmembrane region" description="Helical" evidence="6">
    <location>
        <begin position="229"/>
        <end position="247"/>
    </location>
</feature>
<dbReference type="SMART" id="SM00014">
    <property type="entry name" value="acidPPc"/>
    <property type="match status" value="1"/>
</dbReference>
<evidence type="ECO:0000313" key="8">
    <source>
        <dbReference type="EnsemblMetazoa" id="XP_024085760.1"/>
    </source>
</evidence>
<feature type="transmembrane region" description="Helical" evidence="6">
    <location>
        <begin position="6"/>
        <end position="27"/>
    </location>
</feature>
<protein>
    <recommendedName>
        <fullName evidence="7">Phosphatidic acid phosphatase type 2/haloperoxidase domain-containing protein</fullName>
    </recommendedName>
</protein>
<dbReference type="Gene3D" id="1.20.144.10">
    <property type="entry name" value="Phosphatidic acid phosphatase type 2/haloperoxidase"/>
    <property type="match status" value="1"/>
</dbReference>
<comment type="similarity">
    <text evidence="2">Belongs to the PA-phosphatase related phosphoesterase family.</text>
</comment>
<dbReference type="GO" id="GO:0005886">
    <property type="term" value="C:plasma membrane"/>
    <property type="evidence" value="ECO:0007669"/>
    <property type="project" value="TreeGrafter"/>
</dbReference>
<dbReference type="GO" id="GO:0007165">
    <property type="term" value="P:signal transduction"/>
    <property type="evidence" value="ECO:0007669"/>
    <property type="project" value="TreeGrafter"/>
</dbReference>
<dbReference type="Pfam" id="PF01569">
    <property type="entry name" value="PAP2"/>
    <property type="match status" value="1"/>
</dbReference>
<evidence type="ECO:0000256" key="1">
    <source>
        <dbReference type="ARBA" id="ARBA00004141"/>
    </source>
</evidence>
<evidence type="ECO:0000256" key="2">
    <source>
        <dbReference type="ARBA" id="ARBA00008816"/>
    </source>
</evidence>